<dbReference type="Pfam" id="PF20605">
    <property type="entry name" value="Antitox_RHH"/>
    <property type="match status" value="1"/>
</dbReference>
<dbReference type="Proteomes" id="UP000244152">
    <property type="component" value="Unassembled WGS sequence"/>
</dbReference>
<reference evidence="3 4" key="1">
    <citation type="submission" date="2018-04" db="EMBL/GenBank/DDBJ databases">
        <title>Active sludge and wastewater microbial communities from Klosterneuburg, Austria.</title>
        <authorList>
            <person name="Wagner M."/>
        </authorList>
    </citation>
    <scope>NUCLEOTIDE SEQUENCE [LARGE SCALE GENOMIC DNA]</scope>
    <source>
        <strain evidence="3 4">Nl12</strain>
    </source>
</reference>
<feature type="region of interest" description="Disordered" evidence="1">
    <location>
        <begin position="1"/>
        <end position="36"/>
    </location>
</feature>
<evidence type="ECO:0000313" key="4">
    <source>
        <dbReference type="Proteomes" id="UP000244152"/>
    </source>
</evidence>
<evidence type="ECO:0000256" key="1">
    <source>
        <dbReference type="SAM" id="MobiDB-lite"/>
    </source>
</evidence>
<organism evidence="3 4">
    <name type="scientific">Nitrosospira multiformis</name>
    <dbReference type="NCBI Taxonomy" id="1231"/>
    <lineage>
        <taxon>Bacteria</taxon>
        <taxon>Pseudomonadati</taxon>
        <taxon>Pseudomonadota</taxon>
        <taxon>Betaproteobacteria</taxon>
        <taxon>Nitrosomonadales</taxon>
        <taxon>Nitrosomonadaceae</taxon>
        <taxon>Nitrosospira</taxon>
    </lineage>
</organism>
<name>A0A2T5I1U8_9PROT</name>
<gene>
    <name evidence="3" type="ORF">C8R21_1488</name>
</gene>
<proteinExistence type="predicted"/>
<comment type="caution">
    <text evidence="3">The sequence shown here is derived from an EMBL/GenBank/DDBJ whole genome shotgun (WGS) entry which is preliminary data.</text>
</comment>
<evidence type="ECO:0000259" key="2">
    <source>
        <dbReference type="Pfam" id="PF20605"/>
    </source>
</evidence>
<dbReference type="RefSeq" id="WP_107763377.1">
    <property type="nucleotide sequence ID" value="NZ_QAOK01000048.1"/>
</dbReference>
<sequence>MAALQNALKKRSETASPAPGPVITKTTTASYKAPSRTGKTNLTAYLSQDYKRNMRLIQAKTGKSLQALIAESLNDLFTKYDVPTIDRE</sequence>
<protein>
    <recommendedName>
        <fullName evidence="2">Antitoxin-like ribbon-helix-helix domain-containing protein</fullName>
    </recommendedName>
</protein>
<evidence type="ECO:0000313" key="3">
    <source>
        <dbReference type="EMBL" id="PTQ77815.1"/>
    </source>
</evidence>
<feature type="domain" description="Antitoxin-like ribbon-helix-helix" evidence="2">
    <location>
        <begin position="36"/>
        <end position="85"/>
    </location>
</feature>
<dbReference type="InterPro" id="IPR046765">
    <property type="entry name" value="Antitox_RHH"/>
</dbReference>
<dbReference type="EMBL" id="QAOK01000048">
    <property type="protein sequence ID" value="PTQ77815.1"/>
    <property type="molecule type" value="Genomic_DNA"/>
</dbReference>
<dbReference type="AlphaFoldDB" id="A0A2T5I1U8"/>
<accession>A0A2T5I1U8</accession>